<protein>
    <submittedName>
        <fullName evidence="1">Uncharacterized protein</fullName>
    </submittedName>
</protein>
<evidence type="ECO:0000313" key="1">
    <source>
        <dbReference type="EMBL" id="MCA9754433.1"/>
    </source>
</evidence>
<gene>
    <name evidence="1" type="ORF">KDA27_01420</name>
</gene>
<comment type="caution">
    <text evidence="1">The sequence shown here is derived from an EMBL/GenBank/DDBJ whole genome shotgun (WGS) entry which is preliminary data.</text>
</comment>
<accession>A0A956SDL7</accession>
<reference evidence="1" key="1">
    <citation type="submission" date="2020-04" db="EMBL/GenBank/DDBJ databases">
        <authorList>
            <person name="Zhang T."/>
        </authorList>
    </citation>
    <scope>NUCLEOTIDE SEQUENCE</scope>
    <source>
        <strain evidence="1">HKST-UBA02</strain>
    </source>
</reference>
<dbReference type="EMBL" id="JAGQHS010000003">
    <property type="protein sequence ID" value="MCA9754433.1"/>
    <property type="molecule type" value="Genomic_DNA"/>
</dbReference>
<organism evidence="1 2">
    <name type="scientific">Eiseniibacteriota bacterium</name>
    <dbReference type="NCBI Taxonomy" id="2212470"/>
    <lineage>
        <taxon>Bacteria</taxon>
        <taxon>Candidatus Eiseniibacteriota</taxon>
    </lineage>
</organism>
<dbReference type="Proteomes" id="UP000739538">
    <property type="component" value="Unassembled WGS sequence"/>
</dbReference>
<sequence length="481" mass="53160">MLLRQRIIVVALLFAALLLFLSTLANGAWQRTRLTDTAGESTRPHLVHDLTDAAHVFYEEEGEIRHLVVGNPVPEVLGTGDELDVEHCGVCGEISLAWVGTDEHPHFRSFADGVWSADSFQPTVFGPTVAVAVSHHGEGRLLWAEYDLMTEELVVLFIWQNDGEWEGIVELGRTDPGDYYPEDTVLSLDRIGSDGRLIASWVNAEISATPGLRARTGKDASWDEVETVYGHFAWDYAGDTAYPSGVTHFAGNGPQPTCPCNSLHYVSGSEGSWSEAENIGRDHYPAEMEWPQQMALHVRQSDGVPLVVWRHEAYEMLELVDERLVLGNKVGGEWSYQYDIAAGRNAQHPDVSMDAAGHAYVVWSDDSGGAFDLYLATDLDPSSLVTTEVADYGGLRVYPNPARLGAFVEWDSDAATAPRLRLLDAFGREVCTHSLVPESDCVRVWWELTDRAGRPLPNGVYLLELSDDIDPVESTRIVVIR</sequence>
<name>A0A956SDL7_UNCEI</name>
<proteinExistence type="predicted"/>
<reference evidence="1" key="2">
    <citation type="journal article" date="2021" name="Microbiome">
        <title>Successional dynamics and alternative stable states in a saline activated sludge microbial community over 9 years.</title>
        <authorList>
            <person name="Wang Y."/>
            <person name="Ye J."/>
            <person name="Ju F."/>
            <person name="Liu L."/>
            <person name="Boyd J.A."/>
            <person name="Deng Y."/>
            <person name="Parks D.H."/>
            <person name="Jiang X."/>
            <person name="Yin X."/>
            <person name="Woodcroft B.J."/>
            <person name="Tyson G.W."/>
            <person name="Hugenholtz P."/>
            <person name="Polz M.F."/>
            <person name="Zhang T."/>
        </authorList>
    </citation>
    <scope>NUCLEOTIDE SEQUENCE</scope>
    <source>
        <strain evidence="1">HKST-UBA02</strain>
    </source>
</reference>
<dbReference type="AlphaFoldDB" id="A0A956SDL7"/>
<evidence type="ECO:0000313" key="2">
    <source>
        <dbReference type="Proteomes" id="UP000739538"/>
    </source>
</evidence>